<dbReference type="EMBL" id="GBHO01042600">
    <property type="protein sequence ID" value="JAG01004.1"/>
    <property type="molecule type" value="Transcribed_RNA"/>
</dbReference>
<evidence type="ECO:0000313" key="8">
    <source>
        <dbReference type="EMBL" id="JAG01004.1"/>
    </source>
</evidence>
<evidence type="ECO:0000256" key="5">
    <source>
        <dbReference type="PROSITE-ProRule" id="PRU01023"/>
    </source>
</evidence>
<reference evidence="8" key="1">
    <citation type="journal article" date="2014" name="PLoS ONE">
        <title>Transcriptome-Based Identification of ABC Transporters in the Western Tarnished Plant Bug Lygus hesperus.</title>
        <authorList>
            <person name="Hull J.J."/>
            <person name="Chaney K."/>
            <person name="Geib S.M."/>
            <person name="Fabrick J.A."/>
            <person name="Brent C.S."/>
            <person name="Walsh D."/>
            <person name="Lavine L.C."/>
        </authorList>
    </citation>
    <scope>NUCLEOTIDE SEQUENCE</scope>
</reference>
<dbReference type="InterPro" id="IPR001678">
    <property type="entry name" value="MeTrfase_RsmB-F_NOP2_dom"/>
</dbReference>
<dbReference type="InterPro" id="IPR049560">
    <property type="entry name" value="MeTrfase_RsmB-F_NOP2_cat"/>
</dbReference>
<dbReference type="AlphaFoldDB" id="A0A0A9VZG9"/>
<comment type="caution">
    <text evidence="5">Lacks conserved residue(s) required for the propagation of feature annotation.</text>
</comment>
<keyword evidence="1 5" id="KW-0489">Methyltransferase</keyword>
<dbReference type="GO" id="GO:0008173">
    <property type="term" value="F:RNA methyltransferase activity"/>
    <property type="evidence" value="ECO:0007669"/>
    <property type="project" value="InterPro"/>
</dbReference>
<feature type="active site" description="Nucleophile" evidence="5">
    <location>
        <position position="253"/>
    </location>
</feature>
<dbReference type="PROSITE" id="PS51686">
    <property type="entry name" value="SAM_MT_RSMB_NOP"/>
    <property type="match status" value="1"/>
</dbReference>
<organism evidence="8">
    <name type="scientific">Lygus hesperus</name>
    <name type="common">Western plant bug</name>
    <dbReference type="NCBI Taxonomy" id="30085"/>
    <lineage>
        <taxon>Eukaryota</taxon>
        <taxon>Metazoa</taxon>
        <taxon>Ecdysozoa</taxon>
        <taxon>Arthropoda</taxon>
        <taxon>Hexapoda</taxon>
        <taxon>Insecta</taxon>
        <taxon>Pterygota</taxon>
        <taxon>Neoptera</taxon>
        <taxon>Paraneoptera</taxon>
        <taxon>Hemiptera</taxon>
        <taxon>Heteroptera</taxon>
        <taxon>Panheteroptera</taxon>
        <taxon>Cimicomorpha</taxon>
        <taxon>Miridae</taxon>
        <taxon>Mirini</taxon>
        <taxon>Lygus</taxon>
    </lineage>
</organism>
<feature type="binding site" evidence="5">
    <location>
        <position position="176"/>
    </location>
    <ligand>
        <name>S-adenosyl-L-methionine</name>
        <dbReference type="ChEBI" id="CHEBI:59789"/>
    </ligand>
</feature>
<proteinExistence type="inferred from homology"/>
<dbReference type="InterPro" id="IPR023267">
    <property type="entry name" value="RCMT"/>
</dbReference>
<dbReference type="Gene3D" id="3.30.70.1170">
    <property type="entry name" value="Sun protein, domain 3"/>
    <property type="match status" value="1"/>
</dbReference>
<dbReference type="Gene3D" id="3.40.50.150">
    <property type="entry name" value="Vaccinia Virus protein VP39"/>
    <property type="match status" value="1"/>
</dbReference>
<accession>A0A0A9VZG9</accession>
<gene>
    <name evidence="8" type="primary">NSUN5</name>
    <name evidence="8" type="ORF">CM83_73155</name>
</gene>
<dbReference type="PANTHER" id="PTHR22807">
    <property type="entry name" value="NOP2 YEAST -RELATED NOL1/NOP2/FMU SUN DOMAIN-CONTAINING"/>
    <property type="match status" value="1"/>
</dbReference>
<feature type="compositionally biased region" description="Acidic residues" evidence="6">
    <location>
        <begin position="428"/>
        <end position="441"/>
    </location>
</feature>
<dbReference type="GO" id="GO:0003723">
    <property type="term" value="F:RNA binding"/>
    <property type="evidence" value="ECO:0007669"/>
    <property type="project" value="UniProtKB-UniRule"/>
</dbReference>
<evidence type="ECO:0000259" key="7">
    <source>
        <dbReference type="PROSITE" id="PS51686"/>
    </source>
</evidence>
<dbReference type="GO" id="GO:0005730">
    <property type="term" value="C:nucleolus"/>
    <property type="evidence" value="ECO:0007669"/>
    <property type="project" value="TreeGrafter"/>
</dbReference>
<feature type="binding site" evidence="5">
    <location>
        <position position="149"/>
    </location>
    <ligand>
        <name>S-adenosyl-L-methionine</name>
        <dbReference type="ChEBI" id="CHEBI:59789"/>
    </ligand>
</feature>
<dbReference type="InterPro" id="IPR029063">
    <property type="entry name" value="SAM-dependent_MTases_sf"/>
</dbReference>
<evidence type="ECO:0000256" key="3">
    <source>
        <dbReference type="ARBA" id="ARBA00022691"/>
    </source>
</evidence>
<dbReference type="Pfam" id="PF01189">
    <property type="entry name" value="Methyltr_RsmB-F"/>
    <property type="match status" value="1"/>
</dbReference>
<evidence type="ECO:0000256" key="4">
    <source>
        <dbReference type="ARBA" id="ARBA00022884"/>
    </source>
</evidence>
<protein>
    <submittedName>
        <fullName evidence="8">Putative methyltransferase NSUN5</fullName>
    </submittedName>
</protein>
<keyword evidence="4 5" id="KW-0694">RNA-binding</keyword>
<feature type="compositionally biased region" description="Acidic residues" evidence="6">
    <location>
        <begin position="365"/>
        <end position="379"/>
    </location>
</feature>
<evidence type="ECO:0000256" key="2">
    <source>
        <dbReference type="ARBA" id="ARBA00022679"/>
    </source>
</evidence>
<reference evidence="8" key="2">
    <citation type="submission" date="2014-07" db="EMBL/GenBank/DDBJ databases">
        <authorList>
            <person name="Hull J."/>
        </authorList>
    </citation>
    <scope>NUCLEOTIDE SEQUENCE</scope>
</reference>
<keyword evidence="3 5" id="KW-0949">S-adenosyl-L-methionine</keyword>
<dbReference type="Pfam" id="PF21148">
    <property type="entry name" value="NSUN5_fdxn-like"/>
    <property type="match status" value="1"/>
</dbReference>
<evidence type="ECO:0000256" key="1">
    <source>
        <dbReference type="ARBA" id="ARBA00022603"/>
    </source>
</evidence>
<feature type="binding site" evidence="5">
    <location>
        <position position="199"/>
    </location>
    <ligand>
        <name>S-adenosyl-L-methionine</name>
        <dbReference type="ChEBI" id="CHEBI:59789"/>
    </ligand>
</feature>
<sequence length="441" mass="48314">MKGVYKKKSQLKKAAAEMKITKKPVTHLPRYVRVDTDSVTLRDVHQYLEKTGKFELVRGPSAKNLPPKGYCIDEHVPALLVFNSKAAVHELDWVVSGKLILQDKSSCLVAPLLSPHPGSTVLDMCAAPGFKTQHVATLTHGLGKIVAVDKNTERYKALCQLKDKFELTTLTCHNLDVLKFPSSKDNNKLVNSVEYILLDPPCSGSGMAKNYDYDPNANTEGGRYSKLRNLQAKMLRSALTDYPAARRVTYSTCSISEEENESVIDEFLGDVPGGFSLVDLTPFYPGLSRGRSNYKCGSKCIRLSPETDGTNGFFIAMFERLNPPAFPAHITSGPTKGLKRTAEGATSTVSQKKKQRTELVVDSPDSPDDSPESPSDSENEMMTTANDNSGSEESVENGENVEESDEEESEEGDDDVGVAENGKPDAMSGDDDDEEEEELEN</sequence>
<dbReference type="GO" id="GO:0070475">
    <property type="term" value="P:rRNA base methylation"/>
    <property type="evidence" value="ECO:0007669"/>
    <property type="project" value="TreeGrafter"/>
</dbReference>
<dbReference type="PANTHER" id="PTHR22807:SF4">
    <property type="entry name" value="28S RRNA (CYTOSINE-C(5))-METHYLTRANSFERASE"/>
    <property type="match status" value="1"/>
</dbReference>
<feature type="region of interest" description="Disordered" evidence="6">
    <location>
        <begin position="327"/>
        <end position="441"/>
    </location>
</feature>
<comment type="similarity">
    <text evidence="5">Belongs to the class I-like SAM-binding methyltransferase superfamily. RsmB/NOP family.</text>
</comment>
<dbReference type="SUPFAM" id="SSF53335">
    <property type="entry name" value="S-adenosyl-L-methionine-dependent methyltransferases"/>
    <property type="match status" value="1"/>
</dbReference>
<feature type="compositionally biased region" description="Acidic residues" evidence="6">
    <location>
        <begin position="393"/>
        <end position="417"/>
    </location>
</feature>
<dbReference type="InterPro" id="IPR049561">
    <property type="entry name" value="NSUN5_7_fdxn-like"/>
</dbReference>
<dbReference type="PRINTS" id="PR02008">
    <property type="entry name" value="RCMTFAMILY"/>
</dbReference>
<feature type="domain" description="SAM-dependent MTase RsmB/NOP-type" evidence="7">
    <location>
        <begin position="20"/>
        <end position="321"/>
    </location>
</feature>
<evidence type="ECO:0000256" key="6">
    <source>
        <dbReference type="SAM" id="MobiDB-lite"/>
    </source>
</evidence>
<keyword evidence="2 5" id="KW-0808">Transferase</keyword>
<name>A0A0A9VZG9_LYGHE</name>